<dbReference type="SMART" id="SM00034">
    <property type="entry name" value="CLECT"/>
    <property type="match status" value="1"/>
</dbReference>
<dbReference type="PROSITE" id="PS50026">
    <property type="entry name" value="EGF_3"/>
    <property type="match status" value="1"/>
</dbReference>
<reference evidence="10 11" key="1">
    <citation type="journal article" date="2021" name="G3 (Bethesda)">
        <title>Improved contiguity of the threespine stickleback genome using long-read sequencing.</title>
        <authorList>
            <person name="Nath S."/>
            <person name="Shaw D.E."/>
            <person name="White M.A."/>
        </authorList>
    </citation>
    <scope>NUCLEOTIDE SEQUENCE [LARGE SCALE GENOMIC DNA]</scope>
    <source>
        <strain evidence="10 11">Lake Benthic</strain>
    </source>
</reference>
<evidence type="ECO:0000259" key="9">
    <source>
        <dbReference type="PROSITE" id="PS50923"/>
    </source>
</evidence>
<dbReference type="PANTHER" id="PTHR45784">
    <property type="entry name" value="C-TYPE LECTIN DOMAIN FAMILY 20 MEMBER A-RELATED"/>
    <property type="match status" value="1"/>
</dbReference>
<dbReference type="AlphaFoldDB" id="A0AAQ4P4S4"/>
<feature type="disulfide bond" evidence="4">
    <location>
        <begin position="208"/>
        <end position="235"/>
    </location>
</feature>
<reference evidence="10" key="2">
    <citation type="submission" date="2025-08" db="UniProtKB">
        <authorList>
            <consortium name="Ensembl"/>
        </authorList>
    </citation>
    <scope>IDENTIFICATION</scope>
</reference>
<dbReference type="InterPro" id="IPR000436">
    <property type="entry name" value="Sushi_SCR_CCP_dom"/>
</dbReference>
<feature type="domain" description="Sushi" evidence="9">
    <location>
        <begin position="178"/>
        <end position="237"/>
    </location>
</feature>
<reference evidence="10" key="3">
    <citation type="submission" date="2025-09" db="UniProtKB">
        <authorList>
            <consortium name="Ensembl"/>
        </authorList>
    </citation>
    <scope>IDENTIFICATION</scope>
</reference>
<dbReference type="Proteomes" id="UP000007635">
    <property type="component" value="Chromosome VIII"/>
</dbReference>
<dbReference type="InterPro" id="IPR016187">
    <property type="entry name" value="CTDL_fold"/>
</dbReference>
<evidence type="ECO:0000313" key="11">
    <source>
        <dbReference type="Proteomes" id="UP000007635"/>
    </source>
</evidence>
<keyword evidence="5" id="KW-0472">Membrane</keyword>
<evidence type="ECO:0000259" key="8">
    <source>
        <dbReference type="PROSITE" id="PS50041"/>
    </source>
</evidence>
<proteinExistence type="predicted"/>
<dbReference type="PROSITE" id="PS50923">
    <property type="entry name" value="SUSHI"/>
    <property type="match status" value="1"/>
</dbReference>
<dbReference type="CDD" id="cd00033">
    <property type="entry name" value="CCP"/>
    <property type="match status" value="1"/>
</dbReference>
<sequence length="267" mass="30396">MKMKGTLILLGMLTMTTLGWRYHHSDTKMNWAEARQWCQTNYTDMVVIQNQKENDYLVSQLPKRERTPYYWIGITKKNKNDPWTWIGNNSTWIGEKSWAANEPNNNHIGEFCVELYVNGGENSGKWNDEKCANQKYPVCFEAQCKATTCERGICQETIDNTSCVCEHGFEGDRCQTAKECPPLSQPDTGHRSCLRGKLTSNSTCGLKCYLGFLITGLQDFTCNVTGDWSGPRPHCAIYEQVMFAVAGFAAFSVFSCLCFCCIRRRKS</sequence>
<dbReference type="Gene3D" id="2.10.70.10">
    <property type="entry name" value="Complement Module, domain 1"/>
    <property type="match status" value="1"/>
</dbReference>
<keyword evidence="2 3" id="KW-1015">Disulfide bond</keyword>
<dbReference type="PROSITE" id="PS00022">
    <property type="entry name" value="EGF_1"/>
    <property type="match status" value="1"/>
</dbReference>
<name>A0AAQ4P4S4_GASAC</name>
<dbReference type="SUPFAM" id="SSF56436">
    <property type="entry name" value="C-type lectin-like"/>
    <property type="match status" value="1"/>
</dbReference>
<dbReference type="SMART" id="SM00032">
    <property type="entry name" value="CCP"/>
    <property type="match status" value="1"/>
</dbReference>
<feature type="signal peptide" evidence="6">
    <location>
        <begin position="1"/>
        <end position="19"/>
    </location>
</feature>
<dbReference type="PROSITE" id="PS50041">
    <property type="entry name" value="C_TYPE_LECTIN_2"/>
    <property type="match status" value="1"/>
</dbReference>
<feature type="chain" id="PRO_5042921357" description="L-selectin-like" evidence="6">
    <location>
        <begin position="20"/>
        <end position="267"/>
    </location>
</feature>
<dbReference type="PANTHER" id="PTHR45784:SF3">
    <property type="entry name" value="C-TYPE LECTIN DOMAIN FAMILY 4 MEMBER K-LIKE-RELATED"/>
    <property type="match status" value="1"/>
</dbReference>
<evidence type="ECO:0008006" key="12">
    <source>
        <dbReference type="Google" id="ProtNLM"/>
    </source>
</evidence>
<evidence type="ECO:0000256" key="3">
    <source>
        <dbReference type="PROSITE-ProRule" id="PRU00076"/>
    </source>
</evidence>
<dbReference type="Pfam" id="PF00059">
    <property type="entry name" value="Lectin_C"/>
    <property type="match status" value="1"/>
</dbReference>
<keyword evidence="5" id="KW-0812">Transmembrane</keyword>
<accession>A0AAQ4P4S4</accession>
<dbReference type="Ensembl" id="ENSGACT00000046200.1">
    <property type="protein sequence ID" value="ENSGACP00000032948.1"/>
    <property type="gene ID" value="ENSGACG00000024115.1"/>
</dbReference>
<dbReference type="InterPro" id="IPR035976">
    <property type="entry name" value="Sushi/SCR/CCP_sf"/>
</dbReference>
<evidence type="ECO:0000256" key="6">
    <source>
        <dbReference type="SAM" id="SignalP"/>
    </source>
</evidence>
<feature type="disulfide bond" evidence="3">
    <location>
        <begin position="144"/>
        <end position="154"/>
    </location>
</feature>
<feature type="transmembrane region" description="Helical" evidence="5">
    <location>
        <begin position="241"/>
        <end position="262"/>
    </location>
</feature>
<keyword evidence="4" id="KW-0768">Sushi</keyword>
<organism evidence="10 11">
    <name type="scientific">Gasterosteus aculeatus aculeatus</name>
    <name type="common">three-spined stickleback</name>
    <dbReference type="NCBI Taxonomy" id="481459"/>
    <lineage>
        <taxon>Eukaryota</taxon>
        <taxon>Metazoa</taxon>
        <taxon>Chordata</taxon>
        <taxon>Craniata</taxon>
        <taxon>Vertebrata</taxon>
        <taxon>Euteleostomi</taxon>
        <taxon>Actinopterygii</taxon>
        <taxon>Neopterygii</taxon>
        <taxon>Teleostei</taxon>
        <taxon>Neoteleostei</taxon>
        <taxon>Acanthomorphata</taxon>
        <taxon>Eupercaria</taxon>
        <taxon>Perciformes</taxon>
        <taxon>Cottioidei</taxon>
        <taxon>Gasterosteales</taxon>
        <taxon>Gasterosteidae</taxon>
        <taxon>Gasterosteus</taxon>
    </lineage>
</organism>
<evidence type="ECO:0000256" key="4">
    <source>
        <dbReference type="PROSITE-ProRule" id="PRU00302"/>
    </source>
</evidence>
<keyword evidence="11" id="KW-1185">Reference proteome</keyword>
<dbReference type="PROSITE" id="PS01186">
    <property type="entry name" value="EGF_2"/>
    <property type="match status" value="1"/>
</dbReference>
<evidence type="ECO:0000313" key="10">
    <source>
        <dbReference type="Ensembl" id="ENSGACP00000032948.1"/>
    </source>
</evidence>
<keyword evidence="5" id="KW-1133">Transmembrane helix</keyword>
<feature type="domain" description="C-type lectin" evidence="8">
    <location>
        <begin position="17"/>
        <end position="140"/>
    </location>
</feature>
<dbReference type="InterPro" id="IPR000742">
    <property type="entry name" value="EGF"/>
</dbReference>
<feature type="disulfide bond" evidence="3">
    <location>
        <begin position="165"/>
        <end position="174"/>
    </location>
</feature>
<dbReference type="Pfam" id="PF00084">
    <property type="entry name" value="Sushi"/>
    <property type="match status" value="1"/>
</dbReference>
<dbReference type="SUPFAM" id="SSF57196">
    <property type="entry name" value="EGF/Laminin"/>
    <property type="match status" value="1"/>
</dbReference>
<dbReference type="SUPFAM" id="SSF57535">
    <property type="entry name" value="Complement control module/SCR domain"/>
    <property type="match status" value="1"/>
</dbReference>
<evidence type="ECO:0000256" key="1">
    <source>
        <dbReference type="ARBA" id="ARBA00022729"/>
    </source>
</evidence>
<dbReference type="Gene3D" id="3.10.100.10">
    <property type="entry name" value="Mannose-Binding Protein A, subunit A"/>
    <property type="match status" value="1"/>
</dbReference>
<evidence type="ECO:0000256" key="2">
    <source>
        <dbReference type="ARBA" id="ARBA00023157"/>
    </source>
</evidence>
<keyword evidence="3" id="KW-0245">EGF-like domain</keyword>
<dbReference type="GeneTree" id="ENSGT00940000164633"/>
<dbReference type="InterPro" id="IPR016186">
    <property type="entry name" value="C-type_lectin-like/link_sf"/>
</dbReference>
<protein>
    <recommendedName>
        <fullName evidence="12">L-selectin-like</fullName>
    </recommendedName>
</protein>
<feature type="domain" description="EGF-like" evidence="7">
    <location>
        <begin position="140"/>
        <end position="175"/>
    </location>
</feature>
<keyword evidence="1 6" id="KW-0732">Signal</keyword>
<evidence type="ECO:0000256" key="5">
    <source>
        <dbReference type="SAM" id="Phobius"/>
    </source>
</evidence>
<dbReference type="InterPro" id="IPR001304">
    <property type="entry name" value="C-type_lectin-like"/>
</dbReference>
<comment type="caution">
    <text evidence="3">Lacks conserved residue(s) required for the propagation of feature annotation.</text>
</comment>
<evidence type="ECO:0000259" key="7">
    <source>
        <dbReference type="PROSITE" id="PS50026"/>
    </source>
</evidence>